<accession>A0AAV5I709</accession>
<name>A0AAV5I709_9ROSI</name>
<evidence type="ECO:0000256" key="1">
    <source>
        <dbReference type="SAM" id="MobiDB-lite"/>
    </source>
</evidence>
<comment type="caution">
    <text evidence="3">The sequence shown here is derived from an EMBL/GenBank/DDBJ whole genome shotgun (WGS) entry which is preliminary data.</text>
</comment>
<dbReference type="PANTHER" id="PTHR34545">
    <property type="entry name" value="CLAVATA3/ESR (CLE)-RELATED PROTEIN 22"/>
    <property type="match status" value="1"/>
</dbReference>
<dbReference type="AlphaFoldDB" id="A0AAV5I709"/>
<protein>
    <submittedName>
        <fullName evidence="3">Uncharacterized protein</fullName>
    </submittedName>
</protein>
<feature type="chain" id="PRO_5043450507" evidence="2">
    <location>
        <begin position="27"/>
        <end position="93"/>
    </location>
</feature>
<evidence type="ECO:0000256" key="2">
    <source>
        <dbReference type="SAM" id="SignalP"/>
    </source>
</evidence>
<evidence type="ECO:0000313" key="3">
    <source>
        <dbReference type="EMBL" id="GKU93479.1"/>
    </source>
</evidence>
<feature type="signal peptide" evidence="2">
    <location>
        <begin position="1"/>
        <end position="26"/>
    </location>
</feature>
<proteinExistence type="predicted"/>
<keyword evidence="2" id="KW-0732">Signal</keyword>
<dbReference type="GO" id="GO:0048731">
    <property type="term" value="P:system development"/>
    <property type="evidence" value="ECO:0007669"/>
    <property type="project" value="InterPro"/>
</dbReference>
<reference evidence="3 4" key="1">
    <citation type="journal article" date="2021" name="Commun. Biol.">
        <title>The genome of Shorea leprosula (Dipterocarpaceae) highlights the ecological relevance of drought in aseasonal tropical rainforests.</title>
        <authorList>
            <person name="Ng K.K.S."/>
            <person name="Kobayashi M.J."/>
            <person name="Fawcett J.A."/>
            <person name="Hatakeyama M."/>
            <person name="Paape T."/>
            <person name="Ng C.H."/>
            <person name="Ang C.C."/>
            <person name="Tnah L.H."/>
            <person name="Lee C.T."/>
            <person name="Nishiyama T."/>
            <person name="Sese J."/>
            <person name="O'Brien M.J."/>
            <person name="Copetti D."/>
            <person name="Mohd Noor M.I."/>
            <person name="Ong R.C."/>
            <person name="Putra M."/>
            <person name="Sireger I.Z."/>
            <person name="Indrioko S."/>
            <person name="Kosugi Y."/>
            <person name="Izuno A."/>
            <person name="Isagi Y."/>
            <person name="Lee S.L."/>
            <person name="Shimizu K.K."/>
        </authorList>
    </citation>
    <scope>NUCLEOTIDE SEQUENCE [LARGE SCALE GENOMIC DNA]</scope>
    <source>
        <strain evidence="3">214</strain>
    </source>
</reference>
<sequence>MKKMGLRKKVACFSLLLLVLLLLIEASESAARGSSARHGSFKTGNSAASHEFSPIESNGVKGFERDHKGEDGDAVFGDEKRKIHTGPNPLHNR</sequence>
<feature type="compositionally biased region" description="Basic and acidic residues" evidence="1">
    <location>
        <begin position="62"/>
        <end position="81"/>
    </location>
</feature>
<keyword evidence="4" id="KW-1185">Reference proteome</keyword>
<dbReference type="InterPro" id="IPR033249">
    <property type="entry name" value="CLE_plant"/>
</dbReference>
<dbReference type="PANTHER" id="PTHR34545:SF8">
    <property type="entry name" value="CLAVATA3_ESR (CLE)-RELATED PROTEIN 21"/>
    <property type="match status" value="1"/>
</dbReference>
<evidence type="ECO:0000313" key="4">
    <source>
        <dbReference type="Proteomes" id="UP001054252"/>
    </source>
</evidence>
<gene>
    <name evidence="3" type="ORF">SLEP1_g7071</name>
</gene>
<organism evidence="3 4">
    <name type="scientific">Rubroshorea leprosula</name>
    <dbReference type="NCBI Taxonomy" id="152421"/>
    <lineage>
        <taxon>Eukaryota</taxon>
        <taxon>Viridiplantae</taxon>
        <taxon>Streptophyta</taxon>
        <taxon>Embryophyta</taxon>
        <taxon>Tracheophyta</taxon>
        <taxon>Spermatophyta</taxon>
        <taxon>Magnoliopsida</taxon>
        <taxon>eudicotyledons</taxon>
        <taxon>Gunneridae</taxon>
        <taxon>Pentapetalae</taxon>
        <taxon>rosids</taxon>
        <taxon>malvids</taxon>
        <taxon>Malvales</taxon>
        <taxon>Dipterocarpaceae</taxon>
        <taxon>Rubroshorea</taxon>
    </lineage>
</organism>
<dbReference type="EMBL" id="BPVZ01000007">
    <property type="protein sequence ID" value="GKU93479.1"/>
    <property type="molecule type" value="Genomic_DNA"/>
</dbReference>
<dbReference type="Proteomes" id="UP001054252">
    <property type="component" value="Unassembled WGS sequence"/>
</dbReference>
<feature type="region of interest" description="Disordered" evidence="1">
    <location>
        <begin position="30"/>
        <end position="93"/>
    </location>
</feature>